<keyword evidence="2" id="KW-1185">Reference proteome</keyword>
<dbReference type="EMBL" id="JAWDJW010007750">
    <property type="protein sequence ID" value="KAK3061579.1"/>
    <property type="molecule type" value="Genomic_DNA"/>
</dbReference>
<organism evidence="1 2">
    <name type="scientific">Coniosporium uncinatum</name>
    <dbReference type="NCBI Taxonomy" id="93489"/>
    <lineage>
        <taxon>Eukaryota</taxon>
        <taxon>Fungi</taxon>
        <taxon>Dikarya</taxon>
        <taxon>Ascomycota</taxon>
        <taxon>Pezizomycotina</taxon>
        <taxon>Dothideomycetes</taxon>
        <taxon>Dothideomycetes incertae sedis</taxon>
        <taxon>Coniosporium</taxon>
    </lineage>
</organism>
<protein>
    <submittedName>
        <fullName evidence="1">Uncharacterized protein</fullName>
    </submittedName>
</protein>
<proteinExistence type="predicted"/>
<sequence>MGQNQSFVPLEENVIEDDYVFLPTDDLSDQAIENIDRDAPEIDWAPVLHYSDTSSSAPPSRSRLTHDDLDTLVERYSRNVRRSHNIDSSKRPATPQSGHKPLQKSIRPQFGSQDSVPDYVDDDALANNSARDPGPVSGGGQKSPKRSADSDSDPAVSSTASSKRPKKERLGKGWRSDPTVPNVFKVAEFAVPAKTLRMRHLEEVLFGGRLAILQNGLGDRRLLQDTEWDTIASTEAHSILTYNENYSFASDEVVLVERLPIIKEGELRQRLDSGDCRLFVAATPTDTFLPETRPYQCKWVIHKLLGQGAFGTTTLLVQHNEHD</sequence>
<name>A0ACC3D4K9_9PEZI</name>
<accession>A0ACC3D4K9</accession>
<evidence type="ECO:0000313" key="1">
    <source>
        <dbReference type="EMBL" id="KAK3061579.1"/>
    </source>
</evidence>
<comment type="caution">
    <text evidence="1">The sequence shown here is derived from an EMBL/GenBank/DDBJ whole genome shotgun (WGS) entry which is preliminary data.</text>
</comment>
<reference evidence="1" key="1">
    <citation type="submission" date="2024-09" db="EMBL/GenBank/DDBJ databases">
        <title>Black Yeasts Isolated from many extreme environments.</title>
        <authorList>
            <person name="Coleine C."/>
            <person name="Stajich J.E."/>
            <person name="Selbmann L."/>
        </authorList>
    </citation>
    <scope>NUCLEOTIDE SEQUENCE</scope>
    <source>
        <strain evidence="1">CCFEE 5737</strain>
    </source>
</reference>
<dbReference type="Proteomes" id="UP001186974">
    <property type="component" value="Unassembled WGS sequence"/>
</dbReference>
<evidence type="ECO:0000313" key="2">
    <source>
        <dbReference type="Proteomes" id="UP001186974"/>
    </source>
</evidence>
<gene>
    <name evidence="1" type="ORF">LTS18_005883</name>
</gene>